<dbReference type="Pfam" id="PF07238">
    <property type="entry name" value="PilZ"/>
    <property type="match status" value="1"/>
</dbReference>
<dbReference type="InterPro" id="IPR009875">
    <property type="entry name" value="PilZ_domain"/>
</dbReference>
<accession>A0AAU9CE55</accession>
<evidence type="ECO:0000313" key="2">
    <source>
        <dbReference type="EMBL" id="BCX81275.1"/>
    </source>
</evidence>
<evidence type="ECO:0000259" key="1">
    <source>
        <dbReference type="Pfam" id="PF07238"/>
    </source>
</evidence>
<dbReference type="RefSeq" id="WP_317706210.1">
    <property type="nucleotide sequence ID" value="NZ_AP024714.1"/>
</dbReference>
<dbReference type="KEGG" id="mcau:MIT9_P0853"/>
<sequence>MLDHGERRRFIRMEARCKMHCRIPQSDEEFTATCHNLSGAGVLFTTDRAVEVGKALEIRIEPESAVTPPLEAFVEVLRVEKRDGEYAVAAEIKGIKG</sequence>
<dbReference type="SUPFAM" id="SSF141371">
    <property type="entry name" value="PilZ domain-like"/>
    <property type="match status" value="1"/>
</dbReference>
<proteinExistence type="predicted"/>
<dbReference type="GO" id="GO:0035438">
    <property type="term" value="F:cyclic-di-GMP binding"/>
    <property type="evidence" value="ECO:0007669"/>
    <property type="project" value="InterPro"/>
</dbReference>
<organism evidence="2 3">
    <name type="scientific">Methylomarinovum caldicuralii</name>
    <dbReference type="NCBI Taxonomy" id="438856"/>
    <lineage>
        <taxon>Bacteria</taxon>
        <taxon>Pseudomonadati</taxon>
        <taxon>Pseudomonadota</taxon>
        <taxon>Gammaproteobacteria</taxon>
        <taxon>Methylococcales</taxon>
        <taxon>Methylothermaceae</taxon>
        <taxon>Methylomarinovum</taxon>
    </lineage>
</organism>
<dbReference type="EMBL" id="AP024714">
    <property type="protein sequence ID" value="BCX81275.1"/>
    <property type="molecule type" value="Genomic_DNA"/>
</dbReference>
<dbReference type="Proteomes" id="UP001321825">
    <property type="component" value="Chromosome"/>
</dbReference>
<feature type="domain" description="PilZ" evidence="1">
    <location>
        <begin position="6"/>
        <end position="87"/>
    </location>
</feature>
<evidence type="ECO:0000313" key="3">
    <source>
        <dbReference type="Proteomes" id="UP001321825"/>
    </source>
</evidence>
<gene>
    <name evidence="2" type="ORF">MIT9_P0853</name>
</gene>
<reference evidence="3" key="1">
    <citation type="journal article" date="2024" name="Int. J. Syst. Evol. Microbiol.">
        <title>Methylomarinovum tepidoasis sp. nov., a moderately thermophilic methanotroph of the family Methylothermaceae isolated from a deep-sea hydrothermal field.</title>
        <authorList>
            <person name="Hirayama H."/>
            <person name="Takaki Y."/>
            <person name="Abe M."/>
            <person name="Miyazaki M."/>
            <person name="Uematsu K."/>
            <person name="Matsui Y."/>
            <person name="Takai K."/>
        </authorList>
    </citation>
    <scope>NUCLEOTIDE SEQUENCE [LARGE SCALE GENOMIC DNA]</scope>
    <source>
        <strain evidence="3">IT-9</strain>
    </source>
</reference>
<protein>
    <recommendedName>
        <fullName evidence="1">PilZ domain-containing protein</fullName>
    </recommendedName>
</protein>
<dbReference type="AlphaFoldDB" id="A0AAU9CE55"/>
<name>A0AAU9CE55_9GAMM</name>
<keyword evidence="3" id="KW-1185">Reference proteome</keyword>
<dbReference type="Gene3D" id="2.40.10.220">
    <property type="entry name" value="predicted glycosyltransferase like domains"/>
    <property type="match status" value="1"/>
</dbReference>